<gene>
    <name evidence="14" type="ORF">GSLYS_00009282001</name>
</gene>
<reference evidence="14 15" key="1">
    <citation type="submission" date="2024-04" db="EMBL/GenBank/DDBJ databases">
        <authorList>
            <consortium name="Genoscope - CEA"/>
            <person name="William W."/>
        </authorList>
    </citation>
    <scope>NUCLEOTIDE SEQUENCE [LARGE SCALE GENOMIC DNA]</scope>
</reference>
<evidence type="ECO:0000256" key="11">
    <source>
        <dbReference type="ARBA" id="ARBA00023136"/>
    </source>
</evidence>
<dbReference type="InterPro" id="IPR036545">
    <property type="entry name" value="Cyt_c_oxidase_su5A/6_sf"/>
</dbReference>
<dbReference type="GO" id="GO:0046872">
    <property type="term" value="F:metal ion binding"/>
    <property type="evidence" value="ECO:0007669"/>
    <property type="project" value="UniProtKB-UniRule"/>
</dbReference>
<evidence type="ECO:0000256" key="13">
    <source>
        <dbReference type="RuleBase" id="RU368103"/>
    </source>
</evidence>
<dbReference type="GO" id="GO:0045277">
    <property type="term" value="C:respiratory chain complex IV"/>
    <property type="evidence" value="ECO:0007669"/>
    <property type="project" value="UniProtKB-UniRule"/>
</dbReference>
<protein>
    <recommendedName>
        <fullName evidence="4 13">Cytochrome c oxidase subunit 5A, mitochondrial</fullName>
    </recommendedName>
    <alternativeName>
        <fullName evidence="12 13">Cytochrome c oxidase polypeptide Va</fullName>
    </alternativeName>
</protein>
<comment type="pathway">
    <text evidence="2 13">Energy metabolism; oxidative phosphorylation.</text>
</comment>
<comment type="similarity">
    <text evidence="3 13">Belongs to the cytochrome c oxidase subunit 5A family.</text>
</comment>
<keyword evidence="10 13" id="KW-0496">Mitochondrion</keyword>
<dbReference type="EMBL" id="CAXITT010000198">
    <property type="protein sequence ID" value="CAL1535322.1"/>
    <property type="molecule type" value="Genomic_DNA"/>
</dbReference>
<evidence type="ECO:0000256" key="7">
    <source>
        <dbReference type="ARBA" id="ARBA00022792"/>
    </source>
</evidence>
<keyword evidence="9 13" id="KW-0408">Iron</keyword>
<dbReference type="GO" id="GO:0006123">
    <property type="term" value="P:mitochondrial electron transport, cytochrome c to oxygen"/>
    <property type="evidence" value="ECO:0007669"/>
    <property type="project" value="UniProtKB-UniRule"/>
</dbReference>
<keyword evidence="7 13" id="KW-0999">Mitochondrion inner membrane</keyword>
<evidence type="ECO:0000256" key="6">
    <source>
        <dbReference type="ARBA" id="ARBA00022723"/>
    </source>
</evidence>
<dbReference type="AlphaFoldDB" id="A0AAV2HPD6"/>
<evidence type="ECO:0000313" key="15">
    <source>
        <dbReference type="Proteomes" id="UP001497497"/>
    </source>
</evidence>
<comment type="subcellular location">
    <subcellularLocation>
        <location evidence="1 13">Mitochondrion inner membrane</location>
        <topology evidence="1 13">Peripheral membrane protein</topology>
        <orientation evidence="1 13">Matrix side</orientation>
    </subcellularLocation>
</comment>
<keyword evidence="8 13" id="KW-0809">Transit peptide</keyword>
<proteinExistence type="inferred from homology"/>
<keyword evidence="11 13" id="KW-0472">Membrane</keyword>
<keyword evidence="5 13" id="KW-0349">Heme</keyword>
<keyword evidence="15" id="KW-1185">Reference proteome</keyword>
<evidence type="ECO:0000256" key="3">
    <source>
        <dbReference type="ARBA" id="ARBA00007972"/>
    </source>
</evidence>
<dbReference type="GO" id="GO:0005743">
    <property type="term" value="C:mitochondrial inner membrane"/>
    <property type="evidence" value="ECO:0007669"/>
    <property type="project" value="UniProtKB-SubCell"/>
</dbReference>
<name>A0AAV2HPD6_LYMST</name>
<accession>A0AAV2HPD6</accession>
<dbReference type="PANTHER" id="PTHR14200:SF11">
    <property type="entry name" value="CYTOCHROME C OXIDASE SUBUNIT 5A, MITOCHONDRIAL"/>
    <property type="match status" value="1"/>
</dbReference>
<sequence length="152" mass="17472">MFRIALRASTSLHNAARQCLKVQAGAITAVRNSHGHQETDEEFDNRYVKHFERTDIDGWEIRKAMNDLSGEDLVPEPRIIIAALKACRRVNDYALAVRYLESVQWKCGGEKKKIWPWLLQEIKPTLDELGVLTPEEMGYDKPELALKSVYDM</sequence>
<evidence type="ECO:0000256" key="12">
    <source>
        <dbReference type="ARBA" id="ARBA00031049"/>
    </source>
</evidence>
<evidence type="ECO:0000256" key="5">
    <source>
        <dbReference type="ARBA" id="ARBA00022617"/>
    </source>
</evidence>
<dbReference type="SUPFAM" id="SSF48479">
    <property type="entry name" value="Cytochrome c oxidase subunit E"/>
    <property type="match status" value="1"/>
</dbReference>
<keyword evidence="6 13" id="KW-0479">Metal-binding</keyword>
<dbReference type="InterPro" id="IPR003204">
    <property type="entry name" value="Cyt_c_oxidase_su5A/6"/>
</dbReference>
<evidence type="ECO:0000256" key="4">
    <source>
        <dbReference type="ARBA" id="ARBA00021968"/>
    </source>
</evidence>
<dbReference type="Pfam" id="PF02284">
    <property type="entry name" value="COX5A"/>
    <property type="match status" value="1"/>
</dbReference>
<comment type="function">
    <text evidence="13">Component of the cytochrome c oxidase, the last enzyme in the mitochondrial electron transport chain which drives oxidative phosphorylation. The respiratory chain contains 3 multisubunit complexes succinate dehydrogenase (complex II, CII), ubiquinol-cytochrome c oxidoreductase (cytochrome b-c1 complex, complex III, CIII) and cytochrome c oxidase (complex IV, CIV), that cooperate to transfer electrons derived from NADH and succinate to molecular oxygen, creating an electrochemical gradient over the inner membrane that drives transmembrane transport and the ATP synthase. Cytochrome c oxidase is the component of the respiratory chain that catalyzes the reduction of oxygen to water. Electrons originating from reduced cytochrome c in the intermembrane space (IMS) are transferred via the dinuclear copper A center (CU(A)) of subunit 2 and heme A of subunit 1 to the active site in subunit 1, a binuclear center (BNC) formed by heme A3 and copper B (CU(B)). The BNC reduces molecular oxygen to 2 water molecules using 4 electrons from cytochrome c in the IMS and 4 protons from the mitochondrial matrix.</text>
</comment>
<comment type="subunit">
    <text evidence="13">Component of the cytochrome c oxidase (complex IV, CIV), a multisubunit enzyme composed of a catalytic core of 3 subunits and several supernumerary subunits. The complex exists as a monomer or a dimer and forms supercomplexes (SCs) in the inner mitochondrial membrane with ubiquinol-cytochrome c oxidoreductase (cytochrome b-c1 complex, complex III, CIII).</text>
</comment>
<dbReference type="PANTHER" id="PTHR14200">
    <property type="entry name" value="CYTOCHROME C OXIDASE POLYPEPTIDE"/>
    <property type="match status" value="1"/>
</dbReference>
<dbReference type="Proteomes" id="UP001497497">
    <property type="component" value="Unassembled WGS sequence"/>
</dbReference>
<evidence type="ECO:0000256" key="2">
    <source>
        <dbReference type="ARBA" id="ARBA00004673"/>
    </source>
</evidence>
<evidence type="ECO:0000256" key="9">
    <source>
        <dbReference type="ARBA" id="ARBA00023004"/>
    </source>
</evidence>
<dbReference type="Gene3D" id="1.25.40.40">
    <property type="entry name" value="Cytochrome c oxidase, subunit Va/VI"/>
    <property type="match status" value="1"/>
</dbReference>
<comment type="caution">
    <text evidence="14">The sequence shown here is derived from an EMBL/GenBank/DDBJ whole genome shotgun (WGS) entry which is preliminary data.</text>
</comment>
<evidence type="ECO:0000313" key="14">
    <source>
        <dbReference type="EMBL" id="CAL1535322.1"/>
    </source>
</evidence>
<organism evidence="14 15">
    <name type="scientific">Lymnaea stagnalis</name>
    <name type="common">Great pond snail</name>
    <name type="synonym">Helix stagnalis</name>
    <dbReference type="NCBI Taxonomy" id="6523"/>
    <lineage>
        <taxon>Eukaryota</taxon>
        <taxon>Metazoa</taxon>
        <taxon>Spiralia</taxon>
        <taxon>Lophotrochozoa</taxon>
        <taxon>Mollusca</taxon>
        <taxon>Gastropoda</taxon>
        <taxon>Heterobranchia</taxon>
        <taxon>Euthyneura</taxon>
        <taxon>Panpulmonata</taxon>
        <taxon>Hygrophila</taxon>
        <taxon>Lymnaeoidea</taxon>
        <taxon>Lymnaeidae</taxon>
        <taxon>Lymnaea</taxon>
    </lineage>
</organism>
<evidence type="ECO:0000256" key="8">
    <source>
        <dbReference type="ARBA" id="ARBA00022946"/>
    </source>
</evidence>
<dbReference type="CDD" id="cd00923">
    <property type="entry name" value="Cyt_c_Oxidase_Va"/>
    <property type="match status" value="1"/>
</dbReference>
<evidence type="ECO:0000256" key="1">
    <source>
        <dbReference type="ARBA" id="ARBA00004443"/>
    </source>
</evidence>
<evidence type="ECO:0000256" key="10">
    <source>
        <dbReference type="ARBA" id="ARBA00023128"/>
    </source>
</evidence>